<dbReference type="NCBIfam" id="TIGR01614">
    <property type="entry name" value="PME_inhib"/>
    <property type="match status" value="1"/>
</dbReference>
<feature type="chain" id="PRO_5043765476" description="Pectinesterase inhibitor domain-containing protein" evidence="4">
    <location>
        <begin position="27"/>
        <end position="173"/>
    </location>
</feature>
<gene>
    <name evidence="6" type="ORF">R3W88_023945</name>
</gene>
<evidence type="ECO:0000256" key="1">
    <source>
        <dbReference type="ARBA" id="ARBA00022729"/>
    </source>
</evidence>
<name>A0AAV9LYZ8_9SOLN</name>
<accession>A0AAV9LYZ8</accession>
<dbReference type="InterPro" id="IPR052421">
    <property type="entry name" value="PCW_Enzyme_Inhibitor"/>
</dbReference>
<sequence length="173" mass="20048">MASSSQLFSLLFLFFNLFFLIGFSFGNLIPNVCKQIKNEKFCEKILESNPKSKTSNLPTLEYIAINLAISHINATNDKVISLLLDEKDSKLRNIYGNCSINYEEAMDFLGETQLYLEYKQFMDLGYYAKDANLDITFCEESFKKAKLLSPLTKNNYILVAFYFISNRNRFKLE</sequence>
<evidence type="ECO:0000256" key="2">
    <source>
        <dbReference type="ARBA" id="ARBA00023157"/>
    </source>
</evidence>
<dbReference type="InterPro" id="IPR006501">
    <property type="entry name" value="Pectinesterase_inhib_dom"/>
</dbReference>
<evidence type="ECO:0000259" key="5">
    <source>
        <dbReference type="SMART" id="SM00856"/>
    </source>
</evidence>
<dbReference type="InterPro" id="IPR035513">
    <property type="entry name" value="Invertase/methylesterase_inhib"/>
</dbReference>
<keyword evidence="7" id="KW-1185">Reference proteome</keyword>
<keyword evidence="2" id="KW-1015">Disulfide bond</keyword>
<dbReference type="InterPro" id="IPR034086">
    <property type="entry name" value="PMEI_plant"/>
</dbReference>
<protein>
    <recommendedName>
        <fullName evidence="5">Pectinesterase inhibitor domain-containing protein</fullName>
    </recommendedName>
</protein>
<organism evidence="6 7">
    <name type="scientific">Solanum pinnatisectum</name>
    <name type="common">tansyleaf nightshade</name>
    <dbReference type="NCBI Taxonomy" id="50273"/>
    <lineage>
        <taxon>Eukaryota</taxon>
        <taxon>Viridiplantae</taxon>
        <taxon>Streptophyta</taxon>
        <taxon>Embryophyta</taxon>
        <taxon>Tracheophyta</taxon>
        <taxon>Spermatophyta</taxon>
        <taxon>Magnoliopsida</taxon>
        <taxon>eudicotyledons</taxon>
        <taxon>Gunneridae</taxon>
        <taxon>Pentapetalae</taxon>
        <taxon>asterids</taxon>
        <taxon>lamiids</taxon>
        <taxon>Solanales</taxon>
        <taxon>Solanaceae</taxon>
        <taxon>Solanoideae</taxon>
        <taxon>Solaneae</taxon>
        <taxon>Solanum</taxon>
    </lineage>
</organism>
<dbReference type="SUPFAM" id="SSF101148">
    <property type="entry name" value="Plant invertase/pectin methylesterase inhibitor"/>
    <property type="match status" value="1"/>
</dbReference>
<reference evidence="6 7" key="1">
    <citation type="submission" date="2023-10" db="EMBL/GenBank/DDBJ databases">
        <title>Genome-Wide Identification Analysis in wild type Solanum Pinnatisectum Reveals Some Genes Defensing Phytophthora Infestans.</title>
        <authorList>
            <person name="Sun C."/>
        </authorList>
    </citation>
    <scope>NUCLEOTIDE SEQUENCE [LARGE SCALE GENOMIC DNA]</scope>
    <source>
        <strain evidence="6">LQN</strain>
        <tissue evidence="6">Leaf</tissue>
    </source>
</reference>
<dbReference type="EMBL" id="JAWPEI010000003">
    <property type="protein sequence ID" value="KAK4730957.1"/>
    <property type="molecule type" value="Genomic_DNA"/>
</dbReference>
<evidence type="ECO:0000313" key="6">
    <source>
        <dbReference type="EMBL" id="KAK4730957.1"/>
    </source>
</evidence>
<keyword evidence="1 4" id="KW-0732">Signal</keyword>
<proteinExistence type="inferred from homology"/>
<dbReference type="Gene3D" id="1.20.140.40">
    <property type="entry name" value="Invertase/pectin methylesterase inhibitor family protein"/>
    <property type="match status" value="1"/>
</dbReference>
<evidence type="ECO:0000313" key="7">
    <source>
        <dbReference type="Proteomes" id="UP001311915"/>
    </source>
</evidence>
<feature type="domain" description="Pectinesterase inhibitor" evidence="5">
    <location>
        <begin position="24"/>
        <end position="161"/>
    </location>
</feature>
<evidence type="ECO:0000256" key="3">
    <source>
        <dbReference type="ARBA" id="ARBA00038471"/>
    </source>
</evidence>
<evidence type="ECO:0000256" key="4">
    <source>
        <dbReference type="SAM" id="SignalP"/>
    </source>
</evidence>
<dbReference type="PANTHER" id="PTHR36710">
    <property type="entry name" value="PECTINESTERASE INHIBITOR-LIKE"/>
    <property type="match status" value="1"/>
</dbReference>
<dbReference type="PANTHER" id="PTHR36710:SF18">
    <property type="entry name" value="PECTINESTERASE INHIBITOR 5-RELATED"/>
    <property type="match status" value="1"/>
</dbReference>
<dbReference type="Proteomes" id="UP001311915">
    <property type="component" value="Unassembled WGS sequence"/>
</dbReference>
<feature type="signal peptide" evidence="4">
    <location>
        <begin position="1"/>
        <end position="26"/>
    </location>
</feature>
<dbReference type="GO" id="GO:0046910">
    <property type="term" value="F:pectinesterase inhibitor activity"/>
    <property type="evidence" value="ECO:0007669"/>
    <property type="project" value="InterPro"/>
</dbReference>
<dbReference type="CDD" id="cd15797">
    <property type="entry name" value="PMEI"/>
    <property type="match status" value="1"/>
</dbReference>
<comment type="similarity">
    <text evidence="3">Belongs to the PMEI family.</text>
</comment>
<dbReference type="SMART" id="SM00856">
    <property type="entry name" value="PMEI"/>
    <property type="match status" value="1"/>
</dbReference>
<comment type="caution">
    <text evidence="6">The sequence shown here is derived from an EMBL/GenBank/DDBJ whole genome shotgun (WGS) entry which is preliminary data.</text>
</comment>
<dbReference type="Pfam" id="PF04043">
    <property type="entry name" value="PMEI"/>
    <property type="match status" value="1"/>
</dbReference>
<dbReference type="AlphaFoldDB" id="A0AAV9LYZ8"/>